<dbReference type="Pfam" id="PF03712">
    <property type="entry name" value="Cu2_monoox_C"/>
    <property type="match status" value="1"/>
</dbReference>
<evidence type="ECO:0000256" key="1">
    <source>
        <dbReference type="ARBA" id="ARBA00022723"/>
    </source>
</evidence>
<dbReference type="Gene3D" id="2.60.120.310">
    <property type="entry name" value="Copper type II, ascorbate-dependent monooxygenase, N-terminal domain"/>
    <property type="match status" value="1"/>
</dbReference>
<dbReference type="InterPro" id="IPR036249">
    <property type="entry name" value="Thioredoxin-like_sf"/>
</dbReference>
<evidence type="ECO:0000256" key="2">
    <source>
        <dbReference type="ARBA" id="ARBA00023004"/>
    </source>
</evidence>
<evidence type="ECO:0008006" key="11">
    <source>
        <dbReference type="Google" id="ProtNLM"/>
    </source>
</evidence>
<dbReference type="SUPFAM" id="SSF49742">
    <property type="entry name" value="PHM/PNGase F"/>
    <property type="match status" value="2"/>
</dbReference>
<feature type="region of interest" description="Disordered" evidence="5">
    <location>
        <begin position="605"/>
        <end position="640"/>
    </location>
</feature>
<feature type="compositionally biased region" description="Basic and acidic residues" evidence="5">
    <location>
        <begin position="625"/>
        <end position="640"/>
    </location>
</feature>
<feature type="domain" description="Thioredoxin" evidence="8">
    <location>
        <begin position="35"/>
        <end position="190"/>
    </location>
</feature>
<evidence type="ECO:0000256" key="6">
    <source>
        <dbReference type="SAM" id="SignalP"/>
    </source>
</evidence>
<dbReference type="InterPro" id="IPR047262">
    <property type="entry name" value="PRX-like1"/>
</dbReference>
<feature type="signal peptide" evidence="6">
    <location>
        <begin position="1"/>
        <end position="35"/>
    </location>
</feature>
<evidence type="ECO:0000256" key="5">
    <source>
        <dbReference type="SAM" id="MobiDB-lite"/>
    </source>
</evidence>
<evidence type="ECO:0000259" key="7">
    <source>
        <dbReference type="PROSITE" id="PS51007"/>
    </source>
</evidence>
<keyword evidence="3" id="KW-1015">Disulfide bond</keyword>
<feature type="compositionally biased region" description="Basic and acidic residues" evidence="5">
    <location>
        <begin position="605"/>
        <end position="617"/>
    </location>
</feature>
<evidence type="ECO:0000259" key="8">
    <source>
        <dbReference type="PROSITE" id="PS51352"/>
    </source>
</evidence>
<organism evidence="9 10">
    <name type="scientific">Aquisphaera giovannonii</name>
    <dbReference type="NCBI Taxonomy" id="406548"/>
    <lineage>
        <taxon>Bacteria</taxon>
        <taxon>Pseudomonadati</taxon>
        <taxon>Planctomycetota</taxon>
        <taxon>Planctomycetia</taxon>
        <taxon>Isosphaerales</taxon>
        <taxon>Isosphaeraceae</taxon>
        <taxon>Aquisphaera</taxon>
    </lineage>
</organism>
<dbReference type="GO" id="GO:0016209">
    <property type="term" value="F:antioxidant activity"/>
    <property type="evidence" value="ECO:0007669"/>
    <property type="project" value="InterPro"/>
</dbReference>
<keyword evidence="2 4" id="KW-0408">Iron</keyword>
<dbReference type="GO" id="GO:0005507">
    <property type="term" value="F:copper ion binding"/>
    <property type="evidence" value="ECO:0007669"/>
    <property type="project" value="InterPro"/>
</dbReference>
<dbReference type="AlphaFoldDB" id="A0A5B9W7Y9"/>
<gene>
    <name evidence="9" type="ORF">OJF2_50210</name>
</gene>
<dbReference type="InterPro" id="IPR024548">
    <property type="entry name" value="Cu2_monoox_C"/>
</dbReference>
<dbReference type="PROSITE" id="PS51007">
    <property type="entry name" value="CYTC"/>
    <property type="match status" value="1"/>
</dbReference>
<keyword evidence="4" id="KW-0349">Heme</keyword>
<accession>A0A5B9W7Y9</accession>
<dbReference type="InterPro" id="IPR013766">
    <property type="entry name" value="Thioredoxin_domain"/>
</dbReference>
<evidence type="ECO:0000313" key="10">
    <source>
        <dbReference type="Proteomes" id="UP000324233"/>
    </source>
</evidence>
<keyword evidence="10" id="KW-1185">Reference proteome</keyword>
<dbReference type="InterPro" id="IPR036939">
    <property type="entry name" value="Cu2_ascorb_mOase_N_sf"/>
</dbReference>
<dbReference type="GO" id="GO:0020037">
    <property type="term" value="F:heme binding"/>
    <property type="evidence" value="ECO:0007669"/>
    <property type="project" value="InterPro"/>
</dbReference>
<keyword evidence="6" id="KW-0732">Signal</keyword>
<dbReference type="InterPro" id="IPR014784">
    <property type="entry name" value="Cu2_ascorb_mOase-like_C"/>
</dbReference>
<dbReference type="Pfam" id="PF00578">
    <property type="entry name" value="AhpC-TSA"/>
    <property type="match status" value="1"/>
</dbReference>
<dbReference type="InterPro" id="IPR008977">
    <property type="entry name" value="PHM/PNGase_F_dom_sf"/>
</dbReference>
<protein>
    <recommendedName>
        <fullName evidence="11">Thiol-disulfide oxidoreductase</fullName>
    </recommendedName>
</protein>
<dbReference type="KEGG" id="agv:OJF2_50210"/>
<dbReference type="RefSeq" id="WP_246196140.1">
    <property type="nucleotide sequence ID" value="NZ_CP042997.1"/>
</dbReference>
<feature type="domain" description="Cytochrome c" evidence="7">
    <location>
        <begin position="217"/>
        <end position="301"/>
    </location>
</feature>
<proteinExistence type="predicted"/>
<dbReference type="PANTHER" id="PTHR43640">
    <property type="entry name" value="OS07G0260300 PROTEIN"/>
    <property type="match status" value="1"/>
</dbReference>
<dbReference type="PROSITE" id="PS51352">
    <property type="entry name" value="THIOREDOXIN_2"/>
    <property type="match status" value="1"/>
</dbReference>
<dbReference type="InterPro" id="IPR000866">
    <property type="entry name" value="AhpC/TSA"/>
</dbReference>
<dbReference type="Gene3D" id="2.60.120.230">
    <property type="match status" value="1"/>
</dbReference>
<dbReference type="EMBL" id="CP042997">
    <property type="protein sequence ID" value="QEH36457.1"/>
    <property type="molecule type" value="Genomic_DNA"/>
</dbReference>
<dbReference type="GO" id="GO:0009055">
    <property type="term" value="F:electron transfer activity"/>
    <property type="evidence" value="ECO:0007669"/>
    <property type="project" value="InterPro"/>
</dbReference>
<dbReference type="SUPFAM" id="SSF52833">
    <property type="entry name" value="Thioredoxin-like"/>
    <property type="match status" value="1"/>
</dbReference>
<evidence type="ECO:0000313" key="9">
    <source>
        <dbReference type="EMBL" id="QEH36457.1"/>
    </source>
</evidence>
<reference evidence="9 10" key="1">
    <citation type="submission" date="2019-08" db="EMBL/GenBank/DDBJ databases">
        <title>Deep-cultivation of Planctomycetes and their phenomic and genomic characterization uncovers novel biology.</title>
        <authorList>
            <person name="Wiegand S."/>
            <person name="Jogler M."/>
            <person name="Boedeker C."/>
            <person name="Pinto D."/>
            <person name="Vollmers J."/>
            <person name="Rivas-Marin E."/>
            <person name="Kohn T."/>
            <person name="Peeters S.H."/>
            <person name="Heuer A."/>
            <person name="Rast P."/>
            <person name="Oberbeckmann S."/>
            <person name="Bunk B."/>
            <person name="Jeske O."/>
            <person name="Meyerdierks A."/>
            <person name="Storesund J.E."/>
            <person name="Kallscheuer N."/>
            <person name="Luecker S."/>
            <person name="Lage O.M."/>
            <person name="Pohl T."/>
            <person name="Merkel B.J."/>
            <person name="Hornburger P."/>
            <person name="Mueller R.-W."/>
            <person name="Bruemmer F."/>
            <person name="Labrenz M."/>
            <person name="Spormann A.M."/>
            <person name="Op den Camp H."/>
            <person name="Overmann J."/>
            <person name="Amann R."/>
            <person name="Jetten M.S.M."/>
            <person name="Mascher T."/>
            <person name="Medema M.H."/>
            <person name="Devos D.P."/>
            <person name="Kaster A.-K."/>
            <person name="Ovreas L."/>
            <person name="Rohde M."/>
            <person name="Galperin M.Y."/>
            <person name="Jogler C."/>
        </authorList>
    </citation>
    <scope>NUCLEOTIDE SEQUENCE [LARGE SCALE GENOMIC DNA]</scope>
    <source>
        <strain evidence="9 10">OJF2</strain>
    </source>
</reference>
<dbReference type="InterPro" id="IPR009056">
    <property type="entry name" value="Cyt_c-like_dom"/>
</dbReference>
<dbReference type="PANTHER" id="PTHR43640:SF1">
    <property type="entry name" value="THIOREDOXIN-DEPENDENT PEROXIREDOXIN"/>
    <property type="match status" value="1"/>
</dbReference>
<dbReference type="Proteomes" id="UP000324233">
    <property type="component" value="Chromosome"/>
</dbReference>
<evidence type="ECO:0000256" key="3">
    <source>
        <dbReference type="ARBA" id="ARBA00023157"/>
    </source>
</evidence>
<evidence type="ECO:0000256" key="4">
    <source>
        <dbReference type="PROSITE-ProRule" id="PRU00433"/>
    </source>
</evidence>
<name>A0A5B9W7Y9_9BACT</name>
<keyword evidence="1 4" id="KW-0479">Metal-binding</keyword>
<dbReference type="Gene3D" id="3.40.30.10">
    <property type="entry name" value="Glutaredoxin"/>
    <property type="match status" value="1"/>
</dbReference>
<feature type="chain" id="PRO_5023077970" description="Thiol-disulfide oxidoreductase" evidence="6">
    <location>
        <begin position="36"/>
        <end position="640"/>
    </location>
</feature>
<dbReference type="GO" id="GO:0016715">
    <property type="term" value="F:oxidoreductase activity, acting on paired donors, with incorporation or reduction of molecular oxygen, reduced ascorbate as one donor, and incorporation of one atom of oxygen"/>
    <property type="evidence" value="ECO:0007669"/>
    <property type="project" value="InterPro"/>
</dbReference>
<sequence precursor="true">MNIASSSRGAVPLLSLSLSFSLACMLAAVSGPGLRADDEPAAAVKLGLHRGPDGRDLDLTAAPDGITVLLFYSPECPISNAYSPTLAALVDDYKSKPVKWAGVCVDPEMGDKDILEHARDFGLKFPVLRDPRGSLARKVGATVTPEAFVIDDAGKVRYHGRIDGQFAKRGVRNANPAGNELKDAIAAVLGGRPVAQPFVAAVGCPIPLPKEADAHPSYSKDVSRILQQNCQECHRKGQVGPFPLETYDQARKRAADIASVAEDRSMPPWKAAPGIGPKFKHDRSLTPGDIATLMSWAEAGAPEGNPADLPAPRRFPTDWVIEGGPDLILDIGTDFEVPAAGGDIYRCFVVPVSLPADQYVSGIEYQPGNRRVVHHVLSYVDVSGEARKRDEAEPGPGYTCFSGPGIEVVGDLGGWAPGNQPTQLEDGIGRALPAKCDVVIQVHYHPSGKPETDRTRIGLRFARKPIRQVLHWNAALNTDMKVPAGESNAEVQASWPVPTDLLAHAVVPHMHLLGKDMRMTVTFPDGKTQDLVQINDWDFNWQYAYYFESPIELPKGSIVKVVAHYDNSDSNPRNPNKVPHEVKWGEATTDEMCIGFIAVTKKGQDLTRPGEKDDLNDIFKAQSEGYEKKRAEGRRPRRDG</sequence>